<evidence type="ECO:0000313" key="2">
    <source>
        <dbReference type="EMBL" id="CAB3779928.1"/>
    </source>
</evidence>
<dbReference type="PROSITE" id="PS50931">
    <property type="entry name" value="HTH_LYSR"/>
    <property type="match status" value="1"/>
</dbReference>
<evidence type="ECO:0000313" key="3">
    <source>
        <dbReference type="Proteomes" id="UP000494365"/>
    </source>
</evidence>
<dbReference type="Proteomes" id="UP000494365">
    <property type="component" value="Unassembled WGS sequence"/>
</dbReference>
<feature type="domain" description="HTH lysR-type" evidence="1">
    <location>
        <begin position="1"/>
        <end position="46"/>
    </location>
</feature>
<dbReference type="InterPro" id="IPR036388">
    <property type="entry name" value="WH-like_DNA-bd_sf"/>
</dbReference>
<evidence type="ECO:0000259" key="1">
    <source>
        <dbReference type="PROSITE" id="PS50931"/>
    </source>
</evidence>
<keyword evidence="3" id="KW-1185">Reference proteome</keyword>
<dbReference type="GO" id="GO:0003700">
    <property type="term" value="F:DNA-binding transcription factor activity"/>
    <property type="evidence" value="ECO:0007669"/>
    <property type="project" value="InterPro"/>
</dbReference>
<dbReference type="Pfam" id="PF00126">
    <property type="entry name" value="HTH_1"/>
    <property type="match status" value="1"/>
</dbReference>
<dbReference type="InterPro" id="IPR000847">
    <property type="entry name" value="LysR_HTH_N"/>
</dbReference>
<accession>A0A6S7AWE6</accession>
<dbReference type="Gene3D" id="1.10.10.10">
    <property type="entry name" value="Winged helix-like DNA-binding domain superfamily/Winged helix DNA-binding domain"/>
    <property type="match status" value="1"/>
</dbReference>
<gene>
    <name evidence="2" type="ORF">LMG28614_00957</name>
</gene>
<name>A0A6S7AWE6_9BURK</name>
<dbReference type="EMBL" id="CADIKK010000003">
    <property type="protein sequence ID" value="CAB3779928.1"/>
    <property type="molecule type" value="Genomic_DNA"/>
</dbReference>
<proteinExistence type="predicted"/>
<protein>
    <recommendedName>
        <fullName evidence="1">HTH lysR-type domain-containing protein</fullName>
    </recommendedName>
</protein>
<organism evidence="2 3">
    <name type="scientific">Paraburkholderia ultramafica</name>
    <dbReference type="NCBI Taxonomy" id="1544867"/>
    <lineage>
        <taxon>Bacteria</taxon>
        <taxon>Pseudomonadati</taxon>
        <taxon>Pseudomonadota</taxon>
        <taxon>Betaproteobacteria</taxon>
        <taxon>Burkholderiales</taxon>
        <taxon>Burkholderiaceae</taxon>
        <taxon>Paraburkholderia</taxon>
    </lineage>
</organism>
<reference evidence="2 3" key="1">
    <citation type="submission" date="2020-04" db="EMBL/GenBank/DDBJ databases">
        <authorList>
            <person name="De Canck E."/>
        </authorList>
    </citation>
    <scope>NUCLEOTIDE SEQUENCE [LARGE SCALE GENOMIC DNA]</scope>
    <source>
        <strain evidence="2 3">LMG 28614</strain>
    </source>
</reference>
<dbReference type="InterPro" id="IPR036390">
    <property type="entry name" value="WH_DNA-bd_sf"/>
</dbReference>
<sequence length="59" mass="6367">MKIDTLGGQAFVAIADRGSFQGAADSLHVTQTAITQRLRKLETLAGREGYRDCCRNGTP</sequence>
<dbReference type="SUPFAM" id="SSF46785">
    <property type="entry name" value="Winged helix' DNA-binding domain"/>
    <property type="match status" value="1"/>
</dbReference>
<dbReference type="AlphaFoldDB" id="A0A6S7AWE6"/>